<name>A0A235B7E4_9BACL</name>
<dbReference type="EMBL" id="NOWF01000004">
    <property type="protein sequence ID" value="OYD08152.1"/>
    <property type="molecule type" value="Genomic_DNA"/>
</dbReference>
<protein>
    <recommendedName>
        <fullName evidence="9">MFS transporter</fullName>
    </recommendedName>
</protein>
<feature type="transmembrane region" description="Helical" evidence="6">
    <location>
        <begin position="284"/>
        <end position="301"/>
    </location>
</feature>
<keyword evidence="4 6" id="KW-1133">Transmembrane helix</keyword>
<feature type="transmembrane region" description="Helical" evidence="6">
    <location>
        <begin position="213"/>
        <end position="238"/>
    </location>
</feature>
<accession>A0A235B7E4</accession>
<evidence type="ECO:0000256" key="1">
    <source>
        <dbReference type="ARBA" id="ARBA00004651"/>
    </source>
</evidence>
<organism evidence="7 8">
    <name type="scientific">Paludifilum halophilum</name>
    <dbReference type="NCBI Taxonomy" id="1642702"/>
    <lineage>
        <taxon>Bacteria</taxon>
        <taxon>Bacillati</taxon>
        <taxon>Bacillota</taxon>
        <taxon>Bacilli</taxon>
        <taxon>Bacillales</taxon>
        <taxon>Thermoactinomycetaceae</taxon>
        <taxon>Paludifilum</taxon>
    </lineage>
</organism>
<keyword evidence="2" id="KW-1003">Cell membrane</keyword>
<feature type="transmembrane region" description="Helical" evidence="6">
    <location>
        <begin position="258"/>
        <end position="275"/>
    </location>
</feature>
<feature type="transmembrane region" description="Helical" evidence="6">
    <location>
        <begin position="169"/>
        <end position="188"/>
    </location>
</feature>
<comment type="caution">
    <text evidence="7">The sequence shown here is derived from an EMBL/GenBank/DDBJ whole genome shotgun (WGS) entry which is preliminary data.</text>
</comment>
<evidence type="ECO:0000256" key="2">
    <source>
        <dbReference type="ARBA" id="ARBA00022475"/>
    </source>
</evidence>
<feature type="transmembrane region" description="Helical" evidence="6">
    <location>
        <begin position="73"/>
        <end position="94"/>
    </location>
</feature>
<evidence type="ECO:0008006" key="9">
    <source>
        <dbReference type="Google" id="ProtNLM"/>
    </source>
</evidence>
<reference evidence="7 8" key="1">
    <citation type="submission" date="2017-07" db="EMBL/GenBank/DDBJ databases">
        <title>The genome sequence of Paludifilum halophilum highlights mechanisms for microbial adaptation to high salt environemnts.</title>
        <authorList>
            <person name="Belbahri L."/>
        </authorList>
    </citation>
    <scope>NUCLEOTIDE SEQUENCE [LARGE SCALE GENOMIC DNA]</scope>
    <source>
        <strain evidence="7 8">DSM 102817</strain>
    </source>
</reference>
<dbReference type="PANTHER" id="PTHR23513:SF6">
    <property type="entry name" value="MAJOR FACILITATOR SUPERFAMILY ASSOCIATED DOMAIN-CONTAINING PROTEIN"/>
    <property type="match status" value="1"/>
</dbReference>
<feature type="transmembrane region" description="Helical" evidence="6">
    <location>
        <begin position="144"/>
        <end position="163"/>
    </location>
</feature>
<evidence type="ECO:0000256" key="5">
    <source>
        <dbReference type="ARBA" id="ARBA00023136"/>
    </source>
</evidence>
<dbReference type="GO" id="GO:0005886">
    <property type="term" value="C:plasma membrane"/>
    <property type="evidence" value="ECO:0007669"/>
    <property type="project" value="UniProtKB-SubCell"/>
</dbReference>
<evidence type="ECO:0000313" key="8">
    <source>
        <dbReference type="Proteomes" id="UP000215459"/>
    </source>
</evidence>
<dbReference type="SUPFAM" id="SSF103473">
    <property type="entry name" value="MFS general substrate transporter"/>
    <property type="match status" value="1"/>
</dbReference>
<dbReference type="InterPro" id="IPR036259">
    <property type="entry name" value="MFS_trans_sf"/>
</dbReference>
<evidence type="ECO:0000256" key="6">
    <source>
        <dbReference type="SAM" id="Phobius"/>
    </source>
</evidence>
<dbReference type="InterPro" id="IPR011701">
    <property type="entry name" value="MFS"/>
</dbReference>
<evidence type="ECO:0000256" key="3">
    <source>
        <dbReference type="ARBA" id="ARBA00022692"/>
    </source>
</evidence>
<sequence length="416" mass="45819">MKMGWFFMIWLLIAAFGTFLGNSLHFVAISWIVLDSPSGVAGLGIVALTKFLPYLMFGKLSSNLSRKHNTARVTVFTDLIRSGVVLVGYFFILLEIHIQLTIWIITFLIHSLSAIFLPSYFAAIAQRFKGESKTIVKFNSYSTVLIQLGDILGSLTAAGLLLLVSTQHLLLVDSMTYFLSALLLILGFRGMKQAQEKTIEEDSEKRKQENLKWWNPSVLSITLMGSAVATVVLLFNTLAPIKAKSLVQDPTLFANMNALYAVGSALGGLVVANVVKDRLKMRSLVPYGSLMVLMVPLFLLMKNPLWLMIMCFFIGLVNGGWGSVIKSVPQIIFPVKEVGPVTNQRVIIETIIALVVSCTLVLFPIPIENMHLLVIVSTALLLITLLILPVVKVKKQLTKGEVKNEEHSLPTGSKTG</sequence>
<dbReference type="Pfam" id="PF07690">
    <property type="entry name" value="MFS_1"/>
    <property type="match status" value="1"/>
</dbReference>
<gene>
    <name evidence="7" type="ORF">CHM34_08580</name>
</gene>
<dbReference type="GO" id="GO:0022857">
    <property type="term" value="F:transmembrane transporter activity"/>
    <property type="evidence" value="ECO:0007669"/>
    <property type="project" value="InterPro"/>
</dbReference>
<feature type="transmembrane region" description="Helical" evidence="6">
    <location>
        <begin position="7"/>
        <end position="34"/>
    </location>
</feature>
<evidence type="ECO:0000313" key="7">
    <source>
        <dbReference type="EMBL" id="OYD08152.1"/>
    </source>
</evidence>
<feature type="transmembrane region" description="Helical" evidence="6">
    <location>
        <begin position="307"/>
        <end position="325"/>
    </location>
</feature>
<feature type="transmembrane region" description="Helical" evidence="6">
    <location>
        <begin position="40"/>
        <end position="61"/>
    </location>
</feature>
<feature type="transmembrane region" description="Helical" evidence="6">
    <location>
        <begin position="100"/>
        <end position="123"/>
    </location>
</feature>
<comment type="subcellular location">
    <subcellularLocation>
        <location evidence="1">Cell membrane</location>
        <topology evidence="1">Multi-pass membrane protein</topology>
    </subcellularLocation>
</comment>
<feature type="transmembrane region" description="Helical" evidence="6">
    <location>
        <begin position="346"/>
        <end position="365"/>
    </location>
</feature>
<evidence type="ECO:0000256" key="4">
    <source>
        <dbReference type="ARBA" id="ARBA00022989"/>
    </source>
</evidence>
<keyword evidence="8" id="KW-1185">Reference proteome</keyword>
<dbReference type="Gene3D" id="1.20.1250.20">
    <property type="entry name" value="MFS general substrate transporter like domains"/>
    <property type="match status" value="1"/>
</dbReference>
<dbReference type="Proteomes" id="UP000215459">
    <property type="component" value="Unassembled WGS sequence"/>
</dbReference>
<proteinExistence type="predicted"/>
<keyword evidence="3 6" id="KW-0812">Transmembrane</keyword>
<dbReference type="AlphaFoldDB" id="A0A235B7E4"/>
<dbReference type="PANTHER" id="PTHR23513">
    <property type="entry name" value="INTEGRAL MEMBRANE EFFLUX PROTEIN-RELATED"/>
    <property type="match status" value="1"/>
</dbReference>
<keyword evidence="5 6" id="KW-0472">Membrane</keyword>
<feature type="transmembrane region" description="Helical" evidence="6">
    <location>
        <begin position="371"/>
        <end position="391"/>
    </location>
</feature>